<organism evidence="1 2">
    <name type="scientific">Fusarium poae</name>
    <dbReference type="NCBI Taxonomy" id="36050"/>
    <lineage>
        <taxon>Eukaryota</taxon>
        <taxon>Fungi</taxon>
        <taxon>Dikarya</taxon>
        <taxon>Ascomycota</taxon>
        <taxon>Pezizomycotina</taxon>
        <taxon>Sordariomycetes</taxon>
        <taxon>Hypocreomycetidae</taxon>
        <taxon>Hypocreales</taxon>
        <taxon>Nectriaceae</taxon>
        <taxon>Fusarium</taxon>
    </lineage>
</organism>
<dbReference type="Proteomes" id="UP000091967">
    <property type="component" value="Unassembled WGS sequence"/>
</dbReference>
<comment type="caution">
    <text evidence="1">The sequence shown here is derived from an EMBL/GenBank/DDBJ whole genome shotgun (WGS) entry which is preliminary data.</text>
</comment>
<gene>
    <name evidence="1" type="ORF">FPOA_06645</name>
</gene>
<evidence type="ECO:0000313" key="2">
    <source>
        <dbReference type="Proteomes" id="UP000091967"/>
    </source>
</evidence>
<protein>
    <submittedName>
        <fullName evidence="1">Uncharacterized protein</fullName>
    </submittedName>
</protein>
<dbReference type="EMBL" id="LYXU01000003">
    <property type="protein sequence ID" value="OBS20261.1"/>
    <property type="molecule type" value="Genomic_DNA"/>
</dbReference>
<keyword evidence="2" id="KW-1185">Reference proteome</keyword>
<dbReference type="AlphaFoldDB" id="A0A1B8AIQ7"/>
<name>A0A1B8AIQ7_FUSPO</name>
<evidence type="ECO:0000313" key="1">
    <source>
        <dbReference type="EMBL" id="OBS20261.1"/>
    </source>
</evidence>
<proteinExistence type="predicted"/>
<sequence>MLAAPPNQNSMPTSRWQELGCNVYKLGLPLHRRFCTVVTVSRAATANTGCRLLLETDDATSGAEVSQHPRYATAGGLIPQLGVLVAAEEDSIAKLPQPTGIFCLPHSPAVAGSEPVSRHVALRTIECLLHDAPQPGKVLLAIWHLKGRPAYSRRARRLPGDVRCCPDGVIAFRQVVHKVRSNLLDAWPDEAVEEQPILLLSQGYWALLPALLVVEPLLENPGIPLPFRV</sequence>
<reference evidence="1 2" key="1">
    <citation type="submission" date="2016-06" db="EMBL/GenBank/DDBJ databases">
        <title>Living apart together: crosstalk between the core and supernumerary genomes in a fungal plant pathogen.</title>
        <authorList>
            <person name="Vanheule A."/>
            <person name="Audenaert K."/>
            <person name="Warris S."/>
            <person name="Van De Geest H."/>
            <person name="Schijlen E."/>
            <person name="Hofte M."/>
            <person name="De Saeger S."/>
            <person name="Haesaert G."/>
            <person name="Waalwijk C."/>
            <person name="Van Der Lee T."/>
        </authorList>
    </citation>
    <scope>NUCLEOTIDE SEQUENCE [LARGE SCALE GENOMIC DNA]</scope>
    <source>
        <strain evidence="1 2">2516</strain>
    </source>
</reference>
<accession>A0A1B8AIQ7</accession>